<keyword evidence="3" id="KW-0804">Transcription</keyword>
<protein>
    <submittedName>
        <fullName evidence="6">Transcriptional regulator, TetR family</fullName>
    </submittedName>
</protein>
<gene>
    <name evidence="6" type="ORF">SAMN04488505_11168</name>
</gene>
<dbReference type="PANTHER" id="PTHR47506">
    <property type="entry name" value="TRANSCRIPTIONAL REGULATORY PROTEIN"/>
    <property type="match status" value="1"/>
</dbReference>
<evidence type="ECO:0000259" key="4">
    <source>
        <dbReference type="Pfam" id="PF00440"/>
    </source>
</evidence>
<evidence type="ECO:0000313" key="7">
    <source>
        <dbReference type="Proteomes" id="UP000198984"/>
    </source>
</evidence>
<name>A0A1H8HHM6_9BACT</name>
<reference evidence="6 7" key="1">
    <citation type="submission" date="2016-10" db="EMBL/GenBank/DDBJ databases">
        <authorList>
            <person name="de Groot N.N."/>
        </authorList>
    </citation>
    <scope>NUCLEOTIDE SEQUENCE [LARGE SCALE GENOMIC DNA]</scope>
    <source>
        <strain evidence="6 7">DSM 21039</strain>
    </source>
</reference>
<dbReference type="OrthoDB" id="9795242at2"/>
<evidence type="ECO:0000256" key="1">
    <source>
        <dbReference type="ARBA" id="ARBA00023015"/>
    </source>
</evidence>
<feature type="domain" description="Tetracyclin repressor-like C-terminal" evidence="5">
    <location>
        <begin position="100"/>
        <end position="182"/>
    </location>
</feature>
<dbReference type="GO" id="GO:0003677">
    <property type="term" value="F:DNA binding"/>
    <property type="evidence" value="ECO:0007669"/>
    <property type="project" value="UniProtKB-KW"/>
</dbReference>
<evidence type="ECO:0000313" key="6">
    <source>
        <dbReference type="EMBL" id="SEN55645.1"/>
    </source>
</evidence>
<dbReference type="SUPFAM" id="SSF48498">
    <property type="entry name" value="Tetracyclin repressor-like, C-terminal domain"/>
    <property type="match status" value="1"/>
</dbReference>
<accession>A0A1H8HHM6</accession>
<proteinExistence type="predicted"/>
<dbReference type="PANTHER" id="PTHR47506:SF10">
    <property type="entry name" value="TRANSCRIPTIONAL REGULATORY PROTEIN"/>
    <property type="match status" value="1"/>
</dbReference>
<dbReference type="EMBL" id="FOBB01000011">
    <property type="protein sequence ID" value="SEN55645.1"/>
    <property type="molecule type" value="Genomic_DNA"/>
</dbReference>
<evidence type="ECO:0000256" key="2">
    <source>
        <dbReference type="ARBA" id="ARBA00023125"/>
    </source>
</evidence>
<dbReference type="RefSeq" id="WP_089920114.1">
    <property type="nucleotide sequence ID" value="NZ_FOBB01000011.1"/>
</dbReference>
<keyword evidence="1" id="KW-0805">Transcription regulation</keyword>
<dbReference type="Gene3D" id="1.10.357.10">
    <property type="entry name" value="Tetracycline Repressor, domain 2"/>
    <property type="match status" value="1"/>
</dbReference>
<keyword evidence="2" id="KW-0238">DNA-binding</keyword>
<dbReference type="InterPro" id="IPR011075">
    <property type="entry name" value="TetR_C"/>
</dbReference>
<organism evidence="6 7">
    <name type="scientific">Chitinophaga rupis</name>
    <dbReference type="NCBI Taxonomy" id="573321"/>
    <lineage>
        <taxon>Bacteria</taxon>
        <taxon>Pseudomonadati</taxon>
        <taxon>Bacteroidota</taxon>
        <taxon>Chitinophagia</taxon>
        <taxon>Chitinophagales</taxon>
        <taxon>Chitinophagaceae</taxon>
        <taxon>Chitinophaga</taxon>
    </lineage>
</organism>
<evidence type="ECO:0000256" key="3">
    <source>
        <dbReference type="ARBA" id="ARBA00023163"/>
    </source>
</evidence>
<dbReference type="Proteomes" id="UP000198984">
    <property type="component" value="Unassembled WGS sequence"/>
</dbReference>
<evidence type="ECO:0000259" key="5">
    <source>
        <dbReference type="Pfam" id="PF16925"/>
    </source>
</evidence>
<dbReference type="InterPro" id="IPR036271">
    <property type="entry name" value="Tet_transcr_reg_TetR-rel_C_sf"/>
</dbReference>
<feature type="domain" description="HTH tetR-type" evidence="4">
    <location>
        <begin position="14"/>
        <end position="57"/>
    </location>
</feature>
<sequence>MPRSLEFDQHEKLVKARDTFWEKGYHATSITDLGRSMDLNPGSIYNTYGSKHELFVQCLCNYIECTFAHYQRIAANEQSPMAAITHIIDKVADKMVTDHHACMIGKSSFELCEADKEVRTLLKDNNDALVSLFRQLLTKAQEAGEITPDKDPATLAQLLVASFSGLGQHYLLYQDKTQLHTLAMQLIHLIKA</sequence>
<dbReference type="Pfam" id="PF16925">
    <property type="entry name" value="TetR_C_13"/>
    <property type="match status" value="1"/>
</dbReference>
<dbReference type="AlphaFoldDB" id="A0A1H8HHM6"/>
<dbReference type="SUPFAM" id="SSF46689">
    <property type="entry name" value="Homeodomain-like"/>
    <property type="match status" value="1"/>
</dbReference>
<keyword evidence="7" id="KW-1185">Reference proteome</keyword>
<dbReference type="InterPro" id="IPR009057">
    <property type="entry name" value="Homeodomain-like_sf"/>
</dbReference>
<dbReference type="InterPro" id="IPR001647">
    <property type="entry name" value="HTH_TetR"/>
</dbReference>
<dbReference type="Gene3D" id="1.10.10.60">
    <property type="entry name" value="Homeodomain-like"/>
    <property type="match status" value="1"/>
</dbReference>
<dbReference type="Pfam" id="PF00440">
    <property type="entry name" value="TetR_N"/>
    <property type="match status" value="1"/>
</dbReference>
<dbReference type="STRING" id="573321.SAMN04488505_11168"/>